<dbReference type="Proteomes" id="UP000504640">
    <property type="component" value="Unplaced"/>
</dbReference>
<feature type="region of interest" description="Disordered" evidence="7">
    <location>
        <begin position="220"/>
        <end position="243"/>
    </location>
</feature>
<dbReference type="InterPro" id="IPR035979">
    <property type="entry name" value="RBD_domain_sf"/>
</dbReference>
<gene>
    <name evidence="11" type="primary">ZNF638</name>
</gene>
<evidence type="ECO:0000256" key="1">
    <source>
        <dbReference type="ARBA" id="ARBA00004123"/>
    </source>
</evidence>
<dbReference type="PROSITE" id="PS50171">
    <property type="entry name" value="ZF_MATRIN"/>
    <property type="match status" value="1"/>
</dbReference>
<feature type="compositionally biased region" description="Low complexity" evidence="7">
    <location>
        <begin position="1716"/>
        <end position="1725"/>
    </location>
</feature>
<dbReference type="InterPro" id="IPR022755">
    <property type="entry name" value="Znf_C2H2_jaz"/>
</dbReference>
<dbReference type="SUPFAM" id="SSF54928">
    <property type="entry name" value="RNA-binding domain, RBD"/>
    <property type="match status" value="3"/>
</dbReference>
<feature type="compositionally biased region" description="Basic and acidic residues" evidence="7">
    <location>
        <begin position="678"/>
        <end position="687"/>
    </location>
</feature>
<organism evidence="10 11">
    <name type="scientific">Sapajus apella</name>
    <name type="common">Brown-capped capuchin</name>
    <name type="synonym">Cebus apella</name>
    <dbReference type="NCBI Taxonomy" id="9515"/>
    <lineage>
        <taxon>Eukaryota</taxon>
        <taxon>Metazoa</taxon>
        <taxon>Chordata</taxon>
        <taxon>Craniata</taxon>
        <taxon>Vertebrata</taxon>
        <taxon>Euteleostomi</taxon>
        <taxon>Mammalia</taxon>
        <taxon>Eutheria</taxon>
        <taxon>Euarchontoglires</taxon>
        <taxon>Primates</taxon>
        <taxon>Haplorrhini</taxon>
        <taxon>Platyrrhini</taxon>
        <taxon>Cebidae</taxon>
        <taxon>Cebinae</taxon>
        <taxon>Sapajus</taxon>
    </lineage>
</organism>
<evidence type="ECO:0000256" key="2">
    <source>
        <dbReference type="ARBA" id="ARBA00022723"/>
    </source>
</evidence>
<reference evidence="11" key="1">
    <citation type="submission" date="2025-08" db="UniProtKB">
        <authorList>
            <consortium name="RefSeq"/>
        </authorList>
    </citation>
    <scope>IDENTIFICATION</scope>
    <source>
        <tissue evidence="11">Blood</tissue>
    </source>
</reference>
<dbReference type="CTD" id="27332"/>
<evidence type="ECO:0000259" key="9">
    <source>
        <dbReference type="PROSITE" id="PS50171"/>
    </source>
</evidence>
<dbReference type="InterPro" id="IPR013087">
    <property type="entry name" value="Znf_C2H2_type"/>
</dbReference>
<keyword evidence="2" id="KW-0479">Metal-binding</keyword>
<sequence length="2179" mass="242201">MPRDGVPAGRTNPAAARAVAPSSDSATAGAPQVSDPLKRFVLFLENFAPLVNSLNLGIANPLLLGPSPLHFAQIKTQLALQQLNAVASHGSTPPYTLLNQAFLKIAMSRPRFNPRGDFPLQRPRAPNPSGMRPPGPFMRPGSMGLPRFYPAGRARGIPHRFAGHESYQNMGPQRMNVQVTQHRTDPRLTKEKLDFHEAQQKKGKPHGSRWDDEPHISASVAVKQSSITQVTEQSPKVQSRYTKESASSILASFGLSNEDLEELSRYPDEQLTPENMPLILRDIRMRKMGRRLPNLPSQSRNKETLGSEAVSSNVIDYGHASKYGYTEDPLEVRIYDPEIPTDEVENEFQSQQSISASVPNPNVICNSMFPVEDVFHQMDFPGESSNNRSFFPVESGTKMSGLHISGGQSVLEPIKSVNQSINQTVSQTMNQSLIPPSMNQQPFSSELISTVSQQERIPHEPVINSSNVHVGSRGSKKNYQSQTDIPIRSPFGIVKASWLPKFSHADAQKMKRLPTPSMMNDYYAASPRIFPHLCSLCNVECSHLKDWIQHQNTSTHIESCRQLRQQYPDWNPEILPSRRNEGNRKENETPRRRSHSPSPRRSRRSSSSHRIRRSRSPMRYMYRPRSRSPRICHRFISRYRSRSRSRSRSPYRIKNPFRGSPKCFRSASPERISRRSVRSSDRKKALEDVVQQPGHGTEFNKQKHLEAIDKGHSPAQKPKTGSGTKPSVKSTSTSKSDSNLGGHSVRCKSKNLEDDTSPECKPVSDKAVSLQRKLRKEQSLHCGSVLLISELPEDGCTEEDVRKLFQPFGKVNDVLIVPYRKEAYLEMEFKEAITAIMKHIETTPLMIKGKNVKICVPGKKKAQVLFRFQHDTSNHTMAWLGPSPVPEIKKMNLQDLQPQMMQLPSKTQDLDLTWGMLKKAAYEAEQILLQMQKPFTPDNFFLAMPSIVQYNSHRNKEVKKKALESKKVSASTLKRDTDASKAVEIVTSASAAKTGQTKASVAKVNKSAGKSASSVKSVVTVAAKGNKASIKTAKSGGKKSLEAKKTGNVKNKDSNKPATVPENSEVKTSMEAKATENCAKEVVSEAALETTENEPVSKETEEMCVMLISNLPNKGYSTEEVCDLAKPFGGLKDVLIFSSHKKAYIEINRKAAESMVKFYTCFPVLMDGNQLSISMAPENMNVKDEEAIFTTLVKENDPEANIDTIYDRFVHLDNLPEDGLQCVLCVGLQFGKVDHHVFISNKNKAILQLDSPESAQSMYSFLKQNPQNIGDHILTCTLSPKIDLPEVQTEQDPELEKESPRLKNNPVDESEVQTATDSPSVKPNELEEESTPNMQTEILVQQEEPCEEEPEKATCDSNFAIETLEVETQGEEVKEEIALVASTPASIELFTENAEECALNQQVYNSDLEKKDAGIINPETALLPSDGVFIEERNIKGVIEESPSEAEDFFSGVTQSVVEAIAEVEKRETVSEILPSACIVPLVPGVSTGDEKTVGKKSISEKKSNMDEKEENEFNTKETRMDLQIGIEKAEKNEGRMVAEKVEKILASVKEKPAENTLFKAYPNKGVGQANNPDETSKTSILAVSNVSSNKSSIKAVVVSSPKAKATASKTENQKSFLKSALRDQINAEKKLSAKEFALLKPTSARSGLAENSSKLKPTQSSFTRGGSGKISALQGKLSKLDYRDITKQSQETEARPSIMKRDDSNNKTLAGQNTKNSKSAAGRSSKSKEQEPLFPFNLDEFVTVDEVIEEVNPSQAKQNPLKGKKKEALRNVPFSELNLKKKKGKTSAPRGVEGELSFVTLDEIGEEEDAAAHLAQALVTVDEVIDEEELNMEEMVKNSNSLFTLDELIDQDDCISHSEPKDVTVLSVAEEQDLLKQERLVTVDEIGEVEELPLNESADITFATLNTKGNEGDTVRDSIGFISSQMPEDPSTLVTVDEIQDDSSDLHLVTLDEVTEEDEDSLADFNNLKEELNFVTVDEVGEEEDGDNDLKVELAQSKNDGPTDKKGNRKKRAVDTKKTKFEALSQVAPVNENVTEEDLKTMIERHVTAKTPTKRVRIGKTLPSEKAVVTEPAKGEEAFQMSEVDEESELKDSEPERKRKKTEDSSLGKSVASDVPEELDFLVPKAGFFCPICSLFYSGEKAMTNHCKSTRHKQNTEKFMAKQRKEKEQNEAEERSSR</sequence>
<feature type="region of interest" description="Disordered" evidence="7">
    <location>
        <begin position="571"/>
        <end position="762"/>
    </location>
</feature>
<feature type="compositionally biased region" description="Basic and acidic residues" evidence="7">
    <location>
        <begin position="2155"/>
        <end position="2179"/>
    </location>
</feature>
<feature type="region of interest" description="Disordered" evidence="7">
    <location>
        <begin position="1994"/>
        <end position="2018"/>
    </location>
</feature>
<keyword evidence="5" id="KW-0539">Nucleus</keyword>
<dbReference type="Pfam" id="PF00076">
    <property type="entry name" value="RRM_1"/>
    <property type="match status" value="1"/>
</dbReference>
<dbReference type="FunFam" id="3.30.70.330:FF:000386">
    <property type="entry name" value="Zinc finger protein 638"/>
    <property type="match status" value="1"/>
</dbReference>
<feature type="compositionally biased region" description="Basic and acidic residues" evidence="7">
    <location>
        <begin position="698"/>
        <end position="712"/>
    </location>
</feature>
<evidence type="ECO:0000259" key="8">
    <source>
        <dbReference type="PROSITE" id="PS50102"/>
    </source>
</evidence>
<evidence type="ECO:0000256" key="7">
    <source>
        <dbReference type="SAM" id="MobiDB-lite"/>
    </source>
</evidence>
<feature type="region of interest" description="Disordered" evidence="7">
    <location>
        <begin position="1"/>
        <end position="31"/>
    </location>
</feature>
<feature type="region of interest" description="Disordered" evidence="7">
    <location>
        <begin position="1643"/>
        <end position="1733"/>
    </location>
</feature>
<accession>A0A6J3IYN6</accession>
<evidence type="ECO:0000313" key="10">
    <source>
        <dbReference type="Proteomes" id="UP000504640"/>
    </source>
</evidence>
<evidence type="ECO:0000256" key="6">
    <source>
        <dbReference type="PROSITE-ProRule" id="PRU00176"/>
    </source>
</evidence>
<feature type="compositionally biased region" description="Basic residues" evidence="7">
    <location>
        <begin position="592"/>
        <end position="651"/>
    </location>
</feature>
<dbReference type="SMART" id="SM00451">
    <property type="entry name" value="ZnF_U1"/>
    <property type="match status" value="2"/>
</dbReference>
<dbReference type="SUPFAM" id="SSF57667">
    <property type="entry name" value="beta-beta-alpha zinc fingers"/>
    <property type="match status" value="1"/>
</dbReference>
<evidence type="ECO:0000256" key="4">
    <source>
        <dbReference type="ARBA" id="ARBA00022833"/>
    </source>
</evidence>
<dbReference type="Gene3D" id="3.30.70.330">
    <property type="match status" value="3"/>
</dbReference>
<dbReference type="GO" id="GO:0008270">
    <property type="term" value="F:zinc ion binding"/>
    <property type="evidence" value="ECO:0007669"/>
    <property type="project" value="UniProtKB-KW"/>
</dbReference>
<keyword evidence="10" id="KW-1185">Reference proteome</keyword>
<dbReference type="GO" id="GO:0008380">
    <property type="term" value="P:RNA splicing"/>
    <property type="evidence" value="ECO:0007669"/>
    <property type="project" value="InterPro"/>
</dbReference>
<dbReference type="SMART" id="SM00355">
    <property type="entry name" value="ZnF_C2H2"/>
    <property type="match status" value="2"/>
</dbReference>
<name>A0A6J3IYN6_SAPAP</name>
<feature type="compositionally biased region" description="Basic and acidic residues" evidence="7">
    <location>
        <begin position="2091"/>
        <end position="2107"/>
    </location>
</feature>
<dbReference type="PROSITE" id="PS50102">
    <property type="entry name" value="RRM"/>
    <property type="match status" value="1"/>
</dbReference>
<dbReference type="GO" id="GO:0005634">
    <property type="term" value="C:nucleus"/>
    <property type="evidence" value="ECO:0007669"/>
    <property type="project" value="UniProtKB-SubCell"/>
</dbReference>
<feature type="region of interest" description="Disordered" evidence="7">
    <location>
        <begin position="464"/>
        <end position="483"/>
    </location>
</feature>
<protein>
    <submittedName>
        <fullName evidence="11">Zinc finger protein 638 isoform X1</fullName>
    </submittedName>
</protein>
<feature type="domain" description="RRM" evidence="8">
    <location>
        <begin position="784"/>
        <end position="854"/>
    </location>
</feature>
<feature type="compositionally biased region" description="Basic and acidic residues" evidence="7">
    <location>
        <begin position="1046"/>
        <end position="1055"/>
    </location>
</feature>
<comment type="subcellular location">
    <subcellularLocation>
        <location evidence="1">Nucleus</location>
    </subcellularLocation>
</comment>
<dbReference type="InterPro" id="IPR003604">
    <property type="entry name" value="Matrin/U1-like-C_Znf_C2H2"/>
</dbReference>
<feature type="compositionally biased region" description="Basic and acidic residues" evidence="7">
    <location>
        <begin position="1679"/>
        <end position="1706"/>
    </location>
</feature>
<dbReference type="SMART" id="SM00360">
    <property type="entry name" value="RRM"/>
    <property type="match status" value="2"/>
</dbReference>
<feature type="compositionally biased region" description="Polar residues" evidence="7">
    <location>
        <begin position="222"/>
        <end position="243"/>
    </location>
</feature>
<dbReference type="GeneID" id="116560443"/>
<feature type="region of interest" description="Disordered" evidence="7">
    <location>
        <begin position="1287"/>
        <end position="1331"/>
    </location>
</feature>
<feature type="region of interest" description="Disordered" evidence="7">
    <location>
        <begin position="113"/>
        <end position="135"/>
    </location>
</feature>
<evidence type="ECO:0000256" key="3">
    <source>
        <dbReference type="ARBA" id="ARBA00022771"/>
    </source>
</evidence>
<feature type="compositionally biased region" description="Polar residues" evidence="7">
    <location>
        <begin position="1312"/>
        <end position="1321"/>
    </location>
</feature>
<dbReference type="RefSeq" id="XP_032147671.1">
    <property type="nucleotide sequence ID" value="XM_032291780.1"/>
</dbReference>
<dbReference type="FunFam" id="3.30.70.330:FF:000336">
    <property type="entry name" value="Zinc finger protein 638"/>
    <property type="match status" value="1"/>
</dbReference>
<feature type="compositionally biased region" description="Basic and acidic residues" evidence="7">
    <location>
        <begin position="576"/>
        <end position="591"/>
    </location>
</feature>
<keyword evidence="4" id="KW-0862">Zinc</keyword>
<feature type="compositionally biased region" description="Polar residues" evidence="7">
    <location>
        <begin position="1644"/>
        <end position="1665"/>
    </location>
</feature>
<feature type="region of interest" description="Disordered" evidence="7">
    <location>
        <begin position="1046"/>
        <end position="1072"/>
    </location>
</feature>
<dbReference type="GO" id="GO:0003723">
    <property type="term" value="F:RNA binding"/>
    <property type="evidence" value="ECO:0007669"/>
    <property type="project" value="UniProtKB-UniRule"/>
</dbReference>
<dbReference type="InterPro" id="IPR033096">
    <property type="entry name" value="ZNF638_RRM1/2"/>
</dbReference>
<dbReference type="InterPro" id="IPR036236">
    <property type="entry name" value="Znf_C2H2_sf"/>
</dbReference>
<dbReference type="CDD" id="cd12716">
    <property type="entry name" value="RRM1_2_NP220"/>
    <property type="match status" value="1"/>
</dbReference>
<dbReference type="PROSITE" id="PS00028">
    <property type="entry name" value="ZINC_FINGER_C2H2_1"/>
    <property type="match status" value="1"/>
</dbReference>
<dbReference type="Pfam" id="PF12171">
    <property type="entry name" value="zf-C2H2_jaz"/>
    <property type="match status" value="1"/>
</dbReference>
<proteinExistence type="predicted"/>
<feature type="region of interest" description="Disordered" evidence="7">
    <location>
        <begin position="1490"/>
        <end position="1511"/>
    </location>
</feature>
<dbReference type="PANTHER" id="PTHR15592">
    <property type="entry name" value="MATRIN 3/NUCLEAR PROTEIN 220-RELATED"/>
    <property type="match status" value="1"/>
</dbReference>
<dbReference type="InterPro" id="IPR000504">
    <property type="entry name" value="RRM_dom"/>
</dbReference>
<feature type="region of interest" description="Disordered" evidence="7">
    <location>
        <begin position="2081"/>
        <end position="2114"/>
    </location>
</feature>
<feature type="domain" description="Matrin-type" evidence="9">
    <location>
        <begin position="2129"/>
        <end position="2159"/>
    </location>
</feature>
<evidence type="ECO:0000313" key="11">
    <source>
        <dbReference type="RefSeq" id="XP_032147671.1"/>
    </source>
</evidence>
<evidence type="ECO:0000256" key="5">
    <source>
        <dbReference type="ARBA" id="ARBA00023242"/>
    </source>
</evidence>
<feature type="region of interest" description="Disordered" evidence="7">
    <location>
        <begin position="2147"/>
        <end position="2179"/>
    </location>
</feature>
<feature type="compositionally biased region" description="Low complexity" evidence="7">
    <location>
        <begin position="719"/>
        <end position="738"/>
    </location>
</feature>
<dbReference type="InterPro" id="IPR012677">
    <property type="entry name" value="Nucleotide-bd_a/b_plait_sf"/>
</dbReference>
<dbReference type="Gene3D" id="3.30.160.60">
    <property type="entry name" value="Classic Zinc Finger"/>
    <property type="match status" value="1"/>
</dbReference>
<keyword evidence="6" id="KW-0694">RNA-binding</keyword>
<keyword evidence="3" id="KW-0863">Zinc-finger</keyword>
<dbReference type="InterPro" id="IPR000690">
    <property type="entry name" value="Matrin/U1-C_Znf_C2H2"/>
</dbReference>